<accession>A0ABR1FT74</accession>
<comment type="similarity">
    <text evidence="3 10">Belongs to the ALG6/ALG8 glucosyltransferase family.</text>
</comment>
<evidence type="ECO:0000256" key="9">
    <source>
        <dbReference type="ARBA" id="ARBA00023136"/>
    </source>
</evidence>
<evidence type="ECO:0000256" key="6">
    <source>
        <dbReference type="ARBA" id="ARBA00022692"/>
    </source>
</evidence>
<evidence type="ECO:0000256" key="5">
    <source>
        <dbReference type="ARBA" id="ARBA00022679"/>
    </source>
</evidence>
<name>A0ABR1FT74_AURAN</name>
<feature type="transmembrane region" description="Helical" evidence="10">
    <location>
        <begin position="20"/>
        <end position="39"/>
    </location>
</feature>
<evidence type="ECO:0000256" key="1">
    <source>
        <dbReference type="ARBA" id="ARBA00004477"/>
    </source>
</evidence>
<evidence type="ECO:0000256" key="8">
    <source>
        <dbReference type="ARBA" id="ARBA00022989"/>
    </source>
</evidence>
<keyword evidence="12" id="KW-1185">Reference proteome</keyword>
<keyword evidence="7 10" id="KW-0256">Endoplasmic reticulum</keyword>
<dbReference type="InterPro" id="IPR004856">
    <property type="entry name" value="Glyco_trans_ALG6/ALG8"/>
</dbReference>
<dbReference type="EC" id="2.4.1.-" evidence="10"/>
<comment type="caution">
    <text evidence="10">Lacks conserved residue(s) required for the propagation of feature annotation.</text>
</comment>
<evidence type="ECO:0000256" key="3">
    <source>
        <dbReference type="ARBA" id="ARBA00008715"/>
    </source>
</evidence>
<proteinExistence type="inferred from homology"/>
<dbReference type="PANTHER" id="PTHR12413">
    <property type="entry name" value="DOLICHYL GLYCOSYLTRANSFERASE"/>
    <property type="match status" value="1"/>
</dbReference>
<comment type="subcellular location">
    <subcellularLocation>
        <location evidence="1 10">Endoplasmic reticulum membrane</location>
        <topology evidence="1 10">Multi-pass membrane protein</topology>
    </subcellularLocation>
</comment>
<dbReference type="PANTHER" id="PTHR12413:SF2">
    <property type="entry name" value="DOLICHYL PYROPHOSPHATE GLC1MAN9GLCNAC2 ALPHA-1,3-GLUCOSYLTRANSFERASE-RELATED"/>
    <property type="match status" value="1"/>
</dbReference>
<evidence type="ECO:0000256" key="7">
    <source>
        <dbReference type="ARBA" id="ARBA00022824"/>
    </source>
</evidence>
<comment type="caution">
    <text evidence="11">The sequence shown here is derived from an EMBL/GenBank/DDBJ whole genome shotgun (WGS) entry which is preliminary data.</text>
</comment>
<feature type="transmembrane region" description="Helical" evidence="10">
    <location>
        <begin position="199"/>
        <end position="218"/>
    </location>
</feature>
<evidence type="ECO:0000256" key="4">
    <source>
        <dbReference type="ARBA" id="ARBA00022676"/>
    </source>
</evidence>
<keyword evidence="4 10" id="KW-0328">Glycosyltransferase</keyword>
<reference evidence="11 12" key="1">
    <citation type="submission" date="2024-03" db="EMBL/GenBank/DDBJ databases">
        <title>Aureococcus anophagefferens CCMP1851 and Kratosvirus quantuckense: Draft genome of a second virus-susceptible host strain in the model system.</title>
        <authorList>
            <person name="Chase E."/>
            <person name="Truchon A.R."/>
            <person name="Schepens W."/>
            <person name="Wilhelm S.W."/>
        </authorList>
    </citation>
    <scope>NUCLEOTIDE SEQUENCE [LARGE SCALE GENOMIC DNA]</scope>
    <source>
        <strain evidence="11 12">CCMP1851</strain>
    </source>
</reference>
<evidence type="ECO:0000313" key="12">
    <source>
        <dbReference type="Proteomes" id="UP001363151"/>
    </source>
</evidence>
<keyword evidence="8 10" id="KW-1133">Transmembrane helix</keyword>
<dbReference type="EMBL" id="JBBJCI010000231">
    <property type="protein sequence ID" value="KAK7237857.1"/>
    <property type="molecule type" value="Genomic_DNA"/>
</dbReference>
<keyword evidence="9 10" id="KW-0472">Membrane</keyword>
<keyword evidence="5 10" id="KW-0808">Transferase</keyword>
<dbReference type="Proteomes" id="UP001363151">
    <property type="component" value="Unassembled WGS sequence"/>
</dbReference>
<sequence length="546" mass="57889">MAVAAPSPTSGSTSPTGGGTYWRVFVACACVKILFWPSYHSTDFEVHRNWLAVTASTPMAYWYADQPKQSPWTLDYPPLFGVFERFLSYFAKLADPMIVEPQNLDYAAWSCVAFQRFTVVAAELACLGGGVAVASGGAPEFAVLFAGPGLASLFVVDHVHFQYNGVFLGVLACCAGFLVKGQHVRAAVAFTLLMCMKHLFLTLAPFFGVYLLFAHVLAEKTTLGEKVLRLVDLGAAVTATAAASLAPLVVPAFHDRGGLAGVGAAVVELKGRLFPFGDRGLVHSYWAPNAWALYAFLDRVAMKASGREGGGATRGVVETQIEYLPAPGPLHCALLTLLAAAPALLAAARTASTQSGARGIALPALAHACLAAFAFGWHVHEKFLIVALVPLAFLALGKGPAGSSEGSRMLDAKLYRHVARLATFAMLPLLPSPGPELATKVLVLALEECCLRALLDRPPGCPCCGDSPATLLETLLEGAHLAVLLSLFLLKEVVYPLLLPADLAARLEFLPLMLTSVYCAAWVSALSLLSAGRLLYVAYRADASAW</sequence>
<feature type="transmembrane region" description="Helical" evidence="10">
    <location>
        <begin position="161"/>
        <end position="179"/>
    </location>
</feature>
<organism evidence="11 12">
    <name type="scientific">Aureococcus anophagefferens</name>
    <name type="common">Harmful bloom alga</name>
    <dbReference type="NCBI Taxonomy" id="44056"/>
    <lineage>
        <taxon>Eukaryota</taxon>
        <taxon>Sar</taxon>
        <taxon>Stramenopiles</taxon>
        <taxon>Ochrophyta</taxon>
        <taxon>Pelagophyceae</taxon>
        <taxon>Pelagomonadales</taxon>
        <taxon>Pelagomonadaceae</taxon>
        <taxon>Aureococcus</taxon>
    </lineage>
</organism>
<gene>
    <name evidence="11" type="primary">ALG8</name>
    <name evidence="11" type="ORF">SO694_00022242</name>
</gene>
<evidence type="ECO:0000256" key="2">
    <source>
        <dbReference type="ARBA" id="ARBA00004922"/>
    </source>
</evidence>
<evidence type="ECO:0000313" key="11">
    <source>
        <dbReference type="EMBL" id="KAK7237857.1"/>
    </source>
</evidence>
<keyword evidence="6 10" id="KW-0812">Transmembrane</keyword>
<evidence type="ECO:0000256" key="10">
    <source>
        <dbReference type="RuleBase" id="RU363110"/>
    </source>
</evidence>
<feature type="transmembrane region" description="Helical" evidence="10">
    <location>
        <begin position="510"/>
        <end position="536"/>
    </location>
</feature>
<comment type="pathway">
    <text evidence="2 10">Protein modification; protein glycosylation.</text>
</comment>
<protein>
    <recommendedName>
        <fullName evidence="10">Alpha-1,3-glucosyltransferase</fullName>
        <ecNumber evidence="10">2.4.1.-</ecNumber>
    </recommendedName>
</protein>
<dbReference type="Pfam" id="PF03155">
    <property type="entry name" value="Alg6_Alg8"/>
    <property type="match status" value="1"/>
</dbReference>